<dbReference type="EMBL" id="JAATNW010000001">
    <property type="protein sequence ID" value="NMH58818.1"/>
    <property type="molecule type" value="Genomic_DNA"/>
</dbReference>
<gene>
    <name evidence="2" type="ORF">HCJ96_02135</name>
</gene>
<evidence type="ECO:0000313" key="2">
    <source>
        <dbReference type="EMBL" id="NMH58818.1"/>
    </source>
</evidence>
<feature type="transmembrane region" description="Helical" evidence="1">
    <location>
        <begin position="39"/>
        <end position="58"/>
    </location>
</feature>
<organism evidence="2 3">
    <name type="scientific">Alteromonas ponticola</name>
    <dbReference type="NCBI Taxonomy" id="2720613"/>
    <lineage>
        <taxon>Bacteria</taxon>
        <taxon>Pseudomonadati</taxon>
        <taxon>Pseudomonadota</taxon>
        <taxon>Gammaproteobacteria</taxon>
        <taxon>Alteromonadales</taxon>
        <taxon>Alteromonadaceae</taxon>
        <taxon>Alteromonas/Salinimonas group</taxon>
        <taxon>Alteromonas</taxon>
    </lineage>
</organism>
<comment type="caution">
    <text evidence="2">The sequence shown here is derived from an EMBL/GenBank/DDBJ whole genome shotgun (WGS) entry which is preliminary data.</text>
</comment>
<proteinExistence type="predicted"/>
<keyword evidence="1" id="KW-0812">Transmembrane</keyword>
<keyword evidence="3" id="KW-1185">Reference proteome</keyword>
<dbReference type="RefSeq" id="WP_169209366.1">
    <property type="nucleotide sequence ID" value="NZ_JAATNW010000001.1"/>
</dbReference>
<protein>
    <submittedName>
        <fullName evidence="2">Uncharacterized protein</fullName>
    </submittedName>
</protein>
<keyword evidence="1" id="KW-1133">Transmembrane helix</keyword>
<evidence type="ECO:0000256" key="1">
    <source>
        <dbReference type="SAM" id="Phobius"/>
    </source>
</evidence>
<evidence type="ECO:0000313" key="3">
    <source>
        <dbReference type="Proteomes" id="UP000709336"/>
    </source>
</evidence>
<dbReference type="Proteomes" id="UP000709336">
    <property type="component" value="Unassembled WGS sequence"/>
</dbReference>
<sequence length="60" mass="6946">MEVLVIIGILFLALFVVVPLIERSKMRISSEESAKIARWIWPLIMIALVIQLIMMMMMRG</sequence>
<name>A0ABX1QX47_9ALTE</name>
<accession>A0ABX1QX47</accession>
<reference evidence="2 3" key="1">
    <citation type="submission" date="2020-03" db="EMBL/GenBank/DDBJ databases">
        <title>Alteromonas ponticola sp. nov., isolated from seawater.</title>
        <authorList>
            <person name="Yoon J.-H."/>
            <person name="Kim Y.-O."/>
        </authorList>
    </citation>
    <scope>NUCLEOTIDE SEQUENCE [LARGE SCALE GENOMIC DNA]</scope>
    <source>
        <strain evidence="2 3">MYP5</strain>
    </source>
</reference>
<keyword evidence="1" id="KW-0472">Membrane</keyword>